<evidence type="ECO:0000256" key="1">
    <source>
        <dbReference type="ARBA" id="ARBA00009199"/>
    </source>
</evidence>
<dbReference type="PANTHER" id="PTHR46072:SF6">
    <property type="entry name" value="AMIDASE, PUTATIVE (AFU_ORTHOLOGUE AFUA_1G14530)-RELATED"/>
    <property type="match status" value="1"/>
</dbReference>
<dbReference type="InterPro" id="IPR036928">
    <property type="entry name" value="AS_sf"/>
</dbReference>
<dbReference type="InterPro" id="IPR023631">
    <property type="entry name" value="Amidase_dom"/>
</dbReference>
<evidence type="ECO:0000259" key="3">
    <source>
        <dbReference type="Pfam" id="PF01425"/>
    </source>
</evidence>
<keyword evidence="2" id="KW-0378">Hydrolase</keyword>
<protein>
    <submittedName>
        <fullName evidence="4">Amd2p</fullName>
    </submittedName>
</protein>
<gene>
    <name evidence="4" type="primary">AMD2</name>
    <name evidence="4" type="ORF">AWJ20_2334</name>
</gene>
<dbReference type="EMBL" id="CP014503">
    <property type="protein sequence ID" value="ANB14727.1"/>
    <property type="molecule type" value="Genomic_DNA"/>
</dbReference>
<sequence length="215" mass="23340">MVGDYKSISQRKIQERDAKIPDAWKLSKVPTGDNLLQVPETCGILTPREIEITGTYDSVDLLKKIHSGEFTAEEVTIAFCKRASIAQQLLNCLTEILFEEAIAVAQKQDEYFKRTGEVVGPLHGLPISLKDSMNIKGVDSSISITALAFQPEKEDSGVTTALLKAGAIIFCKTNVPQSMMVLDTDNFTFGRCRNPHSEFITAAGSSGGAGKSNVL</sequence>
<dbReference type="Proteomes" id="UP000189580">
    <property type="component" value="Chromosome b"/>
</dbReference>
<dbReference type="GeneID" id="30034234"/>
<reference evidence="4 5" key="1">
    <citation type="submission" date="2016-02" db="EMBL/GenBank/DDBJ databases">
        <title>Complete genome sequence and transcriptome regulation of the pentose utilising yeast Sugiyamaella lignohabitans.</title>
        <authorList>
            <person name="Bellasio M."/>
            <person name="Peymann A."/>
            <person name="Valli M."/>
            <person name="Sipitzky M."/>
            <person name="Graf A."/>
            <person name="Sauer M."/>
            <person name="Marx H."/>
            <person name="Mattanovich D."/>
        </authorList>
    </citation>
    <scope>NUCLEOTIDE SEQUENCE [LARGE SCALE GENOMIC DNA]</scope>
    <source>
        <strain evidence="4 5">CBS 10342</strain>
    </source>
</reference>
<dbReference type="PANTHER" id="PTHR46072">
    <property type="entry name" value="AMIDASE-RELATED-RELATED"/>
    <property type="match status" value="1"/>
</dbReference>
<dbReference type="KEGG" id="slb:AWJ20_2334"/>
<dbReference type="GO" id="GO:0016787">
    <property type="term" value="F:hydrolase activity"/>
    <property type="evidence" value="ECO:0007669"/>
    <property type="project" value="UniProtKB-KW"/>
</dbReference>
<name>A0A161HM89_9ASCO</name>
<evidence type="ECO:0000256" key="2">
    <source>
        <dbReference type="ARBA" id="ARBA00022801"/>
    </source>
</evidence>
<dbReference type="Pfam" id="PF01425">
    <property type="entry name" value="Amidase"/>
    <property type="match status" value="1"/>
</dbReference>
<comment type="similarity">
    <text evidence="1">Belongs to the amidase family.</text>
</comment>
<dbReference type="Gene3D" id="3.90.1300.10">
    <property type="entry name" value="Amidase signature (AS) domain"/>
    <property type="match status" value="1"/>
</dbReference>
<dbReference type="OrthoDB" id="6428749at2759"/>
<dbReference type="AlphaFoldDB" id="A0A161HM89"/>
<organism evidence="4 5">
    <name type="scientific">Sugiyamaella lignohabitans</name>
    <dbReference type="NCBI Taxonomy" id="796027"/>
    <lineage>
        <taxon>Eukaryota</taxon>
        <taxon>Fungi</taxon>
        <taxon>Dikarya</taxon>
        <taxon>Ascomycota</taxon>
        <taxon>Saccharomycotina</taxon>
        <taxon>Dipodascomycetes</taxon>
        <taxon>Dipodascales</taxon>
        <taxon>Trichomonascaceae</taxon>
        <taxon>Sugiyamaella</taxon>
    </lineage>
</organism>
<accession>A0A161HM89</accession>
<proteinExistence type="inferred from homology"/>
<keyword evidence="5" id="KW-1185">Reference proteome</keyword>
<dbReference type="SUPFAM" id="SSF75304">
    <property type="entry name" value="Amidase signature (AS) enzymes"/>
    <property type="match status" value="1"/>
</dbReference>
<evidence type="ECO:0000313" key="5">
    <source>
        <dbReference type="Proteomes" id="UP000189580"/>
    </source>
</evidence>
<evidence type="ECO:0000313" key="4">
    <source>
        <dbReference type="EMBL" id="ANB14727.1"/>
    </source>
</evidence>
<dbReference type="RefSeq" id="XP_018737204.1">
    <property type="nucleotide sequence ID" value="XM_018879271.1"/>
</dbReference>
<feature type="domain" description="Amidase" evidence="3">
    <location>
        <begin position="74"/>
        <end position="210"/>
    </location>
</feature>